<comment type="caution">
    <text evidence="2">The sequence shown here is derived from an EMBL/GenBank/DDBJ whole genome shotgun (WGS) entry which is preliminary data.</text>
</comment>
<keyword evidence="3" id="KW-1185">Reference proteome</keyword>
<feature type="transmembrane region" description="Helical" evidence="1">
    <location>
        <begin position="12"/>
        <end position="34"/>
    </location>
</feature>
<evidence type="ECO:0000313" key="3">
    <source>
        <dbReference type="Proteomes" id="UP000314294"/>
    </source>
</evidence>
<gene>
    <name evidence="2" type="ORF">EYF80_026988</name>
</gene>
<dbReference type="AlphaFoldDB" id="A0A4Z2HD95"/>
<accession>A0A4Z2HD95</accession>
<evidence type="ECO:0000313" key="2">
    <source>
        <dbReference type="EMBL" id="TNN62762.1"/>
    </source>
</evidence>
<name>A0A4Z2HD95_9TELE</name>
<reference evidence="2 3" key="1">
    <citation type="submission" date="2019-03" db="EMBL/GenBank/DDBJ databases">
        <title>First draft genome of Liparis tanakae, snailfish: a comprehensive survey of snailfish specific genes.</title>
        <authorList>
            <person name="Kim W."/>
            <person name="Song I."/>
            <person name="Jeong J.-H."/>
            <person name="Kim D."/>
            <person name="Kim S."/>
            <person name="Ryu S."/>
            <person name="Song J.Y."/>
            <person name="Lee S.K."/>
        </authorList>
    </citation>
    <scope>NUCLEOTIDE SEQUENCE [LARGE SCALE GENOMIC DNA]</scope>
    <source>
        <tissue evidence="2">Muscle</tissue>
    </source>
</reference>
<protein>
    <submittedName>
        <fullName evidence="2">Uncharacterized protein</fullName>
    </submittedName>
</protein>
<evidence type="ECO:0000256" key="1">
    <source>
        <dbReference type="SAM" id="Phobius"/>
    </source>
</evidence>
<keyword evidence="1" id="KW-1133">Transmembrane helix</keyword>
<sequence>MLKKRKARGKPALDTVSILLALSMNNFLISSMLLPAAGGFLPAFAVAPGVLGAALLAPPFGPLLLLGVEVTATAEGVM</sequence>
<feature type="transmembrane region" description="Helical" evidence="1">
    <location>
        <begin position="40"/>
        <end position="57"/>
    </location>
</feature>
<proteinExistence type="predicted"/>
<dbReference type="EMBL" id="SRLO01000286">
    <property type="protein sequence ID" value="TNN62762.1"/>
    <property type="molecule type" value="Genomic_DNA"/>
</dbReference>
<keyword evidence="1" id="KW-0472">Membrane</keyword>
<keyword evidence="1" id="KW-0812">Transmembrane</keyword>
<dbReference type="Proteomes" id="UP000314294">
    <property type="component" value="Unassembled WGS sequence"/>
</dbReference>
<organism evidence="2 3">
    <name type="scientific">Liparis tanakae</name>
    <name type="common">Tanaka's snailfish</name>
    <dbReference type="NCBI Taxonomy" id="230148"/>
    <lineage>
        <taxon>Eukaryota</taxon>
        <taxon>Metazoa</taxon>
        <taxon>Chordata</taxon>
        <taxon>Craniata</taxon>
        <taxon>Vertebrata</taxon>
        <taxon>Euteleostomi</taxon>
        <taxon>Actinopterygii</taxon>
        <taxon>Neopterygii</taxon>
        <taxon>Teleostei</taxon>
        <taxon>Neoteleostei</taxon>
        <taxon>Acanthomorphata</taxon>
        <taxon>Eupercaria</taxon>
        <taxon>Perciformes</taxon>
        <taxon>Cottioidei</taxon>
        <taxon>Cottales</taxon>
        <taxon>Liparidae</taxon>
        <taxon>Liparis</taxon>
    </lineage>
</organism>